<reference evidence="3" key="1">
    <citation type="submission" date="2023-11" db="EMBL/GenBank/DDBJ databases">
        <title>MicrobeMod: A computational toolkit for identifying prokaryotic methylation and restriction-modification with nanopore sequencing.</title>
        <authorList>
            <person name="Crits-Christoph A."/>
            <person name="Kang S.C."/>
            <person name="Lee H."/>
            <person name="Ostrov N."/>
        </authorList>
    </citation>
    <scope>NUCLEOTIDE SEQUENCE</scope>
    <source>
        <strain evidence="3">ATCC 51242</strain>
    </source>
</reference>
<keyword evidence="2" id="KW-0472">Membrane</keyword>
<feature type="compositionally biased region" description="Acidic residues" evidence="1">
    <location>
        <begin position="159"/>
        <end position="169"/>
    </location>
</feature>
<dbReference type="EMBL" id="JAWXXX010000001">
    <property type="protein sequence ID" value="MDX5895184.1"/>
    <property type="molecule type" value="Genomic_DNA"/>
</dbReference>
<keyword evidence="2" id="KW-0812">Transmembrane</keyword>
<evidence type="ECO:0000313" key="4">
    <source>
        <dbReference type="Proteomes" id="UP001281130"/>
    </source>
</evidence>
<keyword evidence="2" id="KW-1133">Transmembrane helix</keyword>
<feature type="compositionally biased region" description="Basic and acidic residues" evidence="1">
    <location>
        <begin position="532"/>
        <end position="561"/>
    </location>
</feature>
<feature type="region of interest" description="Disordered" evidence="1">
    <location>
        <begin position="159"/>
        <end position="586"/>
    </location>
</feature>
<dbReference type="Proteomes" id="UP001281130">
    <property type="component" value="Unassembled WGS sequence"/>
</dbReference>
<feature type="compositionally biased region" description="Polar residues" evidence="1">
    <location>
        <begin position="307"/>
        <end position="331"/>
    </location>
</feature>
<feature type="compositionally biased region" description="Polar residues" evidence="1">
    <location>
        <begin position="229"/>
        <end position="247"/>
    </location>
</feature>
<evidence type="ECO:0000256" key="1">
    <source>
        <dbReference type="SAM" id="MobiDB-lite"/>
    </source>
</evidence>
<feature type="transmembrane region" description="Helical" evidence="2">
    <location>
        <begin position="41"/>
        <end position="61"/>
    </location>
</feature>
<feature type="compositionally biased region" description="Polar residues" evidence="1">
    <location>
        <begin position="349"/>
        <end position="360"/>
    </location>
</feature>
<comment type="caution">
    <text evidence="3">The sequence shown here is derived from an EMBL/GenBank/DDBJ whole genome shotgun (WGS) entry which is preliminary data.</text>
</comment>
<evidence type="ECO:0000256" key="2">
    <source>
        <dbReference type="SAM" id="Phobius"/>
    </source>
</evidence>
<name>A0AB35T657_RUBRA</name>
<evidence type="ECO:0000313" key="3">
    <source>
        <dbReference type="EMBL" id="MDX5895184.1"/>
    </source>
</evidence>
<accession>A0AB35T657</accession>
<organism evidence="3 4">
    <name type="scientific">Rubrobacter radiotolerans</name>
    <name type="common">Arthrobacter radiotolerans</name>
    <dbReference type="NCBI Taxonomy" id="42256"/>
    <lineage>
        <taxon>Bacteria</taxon>
        <taxon>Bacillati</taxon>
        <taxon>Actinomycetota</taxon>
        <taxon>Rubrobacteria</taxon>
        <taxon>Rubrobacterales</taxon>
        <taxon>Rubrobacteraceae</taxon>
        <taxon>Rubrobacter</taxon>
    </lineage>
</organism>
<feature type="compositionally biased region" description="Low complexity" evidence="1">
    <location>
        <begin position="372"/>
        <end position="386"/>
    </location>
</feature>
<sequence>MKSVEQAKSEILSQVEHREPYDPGSAILTLMRIGSSRSRRMAAVIAVAILTINQCAGVAYAEATKTVLYLDAPAVSEDRASAAGEIAEEYALSGASPSTEVLAGLAIGAEQQSRLIELAELPDDTRRAFDTVLSEETDAGITADAALEAGNTMLAQLENEEDTGEEELASSDAVRPQLGGQDSPRPEQSDESSPPEYASVPVDETDDLVALPQEAGDSGASLVVEQPDLATSPSSEDVEYASTSPEPQTIEGASGDVTTEEEYGSSGPITDTSPVEAPLPEEEPADTTSYEPSDSVAEPQNVLELPVTTTTQASEAPVQQSPIEEATSSPPEMQEVAAEPAPSEEGHQTQDNGSTLQPVTDTDDTELEIQNEASVAIVVPVSPPSEEMIEESENPSDSTLQSVEPSEDIADETNTGESEVGTGLSESEEPPEDLTSNPEAGESPPSDVDDPVIPAETENENSPLVEDVPDTMESPTPTSDVLNGTEPDPNATPERNPGDEENPSPEYEGQQPLPVSQEPPLTQSTGGGRNFENARPDTEIRRPDRSEREANQSWERPKPLKDTGAWTQDMPVSTGQTWADASHQNQAVDIAPNPAVSEASLTQIVPQETSVPTVPPPNDTSHIQSGEEIVQQQDTEIVQDENIRVADVETAGLIETQALPEYAEPVQQTTSAMPEVPVEQVIASVPTPEPMPTPEVEPQIQQVSEVVSDFETEVSQ</sequence>
<evidence type="ECO:0008006" key="5">
    <source>
        <dbReference type="Google" id="ProtNLM"/>
    </source>
</evidence>
<feature type="compositionally biased region" description="Polar residues" evidence="1">
    <location>
        <begin position="473"/>
        <end position="482"/>
    </location>
</feature>
<protein>
    <recommendedName>
        <fullName evidence="5">DUF5667 domain-containing protein</fullName>
    </recommendedName>
</protein>
<feature type="region of interest" description="Disordered" evidence="1">
    <location>
        <begin position="606"/>
        <end position="626"/>
    </location>
</feature>
<feature type="compositionally biased region" description="Polar residues" evidence="1">
    <location>
        <begin position="570"/>
        <end position="586"/>
    </location>
</feature>
<proteinExistence type="predicted"/>
<dbReference type="AlphaFoldDB" id="A0AB35T657"/>
<dbReference type="RefSeq" id="WP_143534057.1">
    <property type="nucleotide sequence ID" value="NZ_JAWXXX010000001.1"/>
</dbReference>
<gene>
    <name evidence="3" type="ORF">SIL72_14245</name>
</gene>